<evidence type="ECO:0000256" key="1">
    <source>
        <dbReference type="PROSITE-ProRule" id="PRU00497"/>
    </source>
</evidence>
<name>A0A9N9QFG0_9CUCU</name>
<keyword evidence="1" id="KW-0193">Cuticle</keyword>
<gene>
    <name evidence="3" type="ORF">CEUTPL_LOCUS3182</name>
</gene>
<evidence type="ECO:0000313" key="4">
    <source>
        <dbReference type="Proteomes" id="UP001152799"/>
    </source>
</evidence>
<dbReference type="Pfam" id="PF00379">
    <property type="entry name" value="Chitin_bind_4"/>
    <property type="match status" value="1"/>
</dbReference>
<feature type="signal peptide" evidence="2">
    <location>
        <begin position="1"/>
        <end position="16"/>
    </location>
</feature>
<dbReference type="InterPro" id="IPR000618">
    <property type="entry name" value="Insect_cuticle"/>
</dbReference>
<dbReference type="EMBL" id="OU892287">
    <property type="protein sequence ID" value="CAG9762503.1"/>
    <property type="molecule type" value="Genomic_DNA"/>
</dbReference>
<accession>A0A9N9QFG0</accession>
<reference evidence="3" key="1">
    <citation type="submission" date="2022-01" db="EMBL/GenBank/DDBJ databases">
        <authorList>
            <person name="King R."/>
        </authorList>
    </citation>
    <scope>NUCLEOTIDE SEQUENCE</scope>
</reference>
<evidence type="ECO:0000313" key="3">
    <source>
        <dbReference type="EMBL" id="CAG9762503.1"/>
    </source>
</evidence>
<keyword evidence="4" id="KW-1185">Reference proteome</keyword>
<dbReference type="PROSITE" id="PS51155">
    <property type="entry name" value="CHIT_BIND_RR_2"/>
    <property type="match status" value="1"/>
</dbReference>
<feature type="chain" id="PRO_5040367942" evidence="2">
    <location>
        <begin position="17"/>
        <end position="135"/>
    </location>
</feature>
<organism evidence="3 4">
    <name type="scientific">Ceutorhynchus assimilis</name>
    <name type="common">cabbage seed weevil</name>
    <dbReference type="NCBI Taxonomy" id="467358"/>
    <lineage>
        <taxon>Eukaryota</taxon>
        <taxon>Metazoa</taxon>
        <taxon>Ecdysozoa</taxon>
        <taxon>Arthropoda</taxon>
        <taxon>Hexapoda</taxon>
        <taxon>Insecta</taxon>
        <taxon>Pterygota</taxon>
        <taxon>Neoptera</taxon>
        <taxon>Endopterygota</taxon>
        <taxon>Coleoptera</taxon>
        <taxon>Polyphaga</taxon>
        <taxon>Cucujiformia</taxon>
        <taxon>Curculionidae</taxon>
        <taxon>Ceutorhynchinae</taxon>
        <taxon>Ceutorhynchus</taxon>
    </lineage>
</organism>
<protein>
    <submittedName>
        <fullName evidence="3">Uncharacterized protein</fullName>
    </submittedName>
</protein>
<evidence type="ECO:0000256" key="2">
    <source>
        <dbReference type="SAM" id="SignalP"/>
    </source>
</evidence>
<dbReference type="Proteomes" id="UP001152799">
    <property type="component" value="Chromosome 11"/>
</dbReference>
<dbReference type="GO" id="GO:0042302">
    <property type="term" value="F:structural constituent of cuticle"/>
    <property type="evidence" value="ECO:0007669"/>
    <property type="project" value="UniProtKB-UniRule"/>
</dbReference>
<keyword evidence="2" id="KW-0732">Signal</keyword>
<sequence>MNKFLVFAVLLGTAFARPQDLLGDNEGRVSVVQNSLGPYKYTVQTRDGLINEERLADGTIIGDYTLPDPVSGTRTIKYTAGLDGFKILEEPAPVVRSLNPLSPLPVEDTPEVKAAREEFLAAYKIAEARVLASVA</sequence>
<dbReference type="OrthoDB" id="6515429at2759"/>
<proteinExistence type="predicted"/>
<dbReference type="AlphaFoldDB" id="A0A9N9QFG0"/>